<keyword evidence="5" id="KW-1185">Reference proteome</keyword>
<evidence type="ECO:0000256" key="2">
    <source>
        <dbReference type="ARBA" id="ARBA00023315"/>
    </source>
</evidence>
<feature type="domain" description="N-acetyltransferase" evidence="3">
    <location>
        <begin position="11"/>
        <end position="161"/>
    </location>
</feature>
<sequence length="164" mass="18005">MGLVTEFPPDYTVGQVPWDDAGALRLRTLMAEEVVPRYADLDLSAQRVTPPRAGDVVATLVVYRGEQPVGTASLVEVEGFFEVKRVVVARGHRRRGLARALVSAVEELAAARGIDRLVLQTGIRQPEAISLYESLGWRRIPPFGPYADDTVVSVCFTKRINGDD</sequence>
<dbReference type="AlphaFoldDB" id="A0A5M3XJM6"/>
<dbReference type="InterPro" id="IPR016181">
    <property type="entry name" value="Acyl_CoA_acyltransferase"/>
</dbReference>
<evidence type="ECO:0000259" key="3">
    <source>
        <dbReference type="PROSITE" id="PS51186"/>
    </source>
</evidence>
<proteinExistence type="predicted"/>
<dbReference type="EMBL" id="BLAF01000023">
    <property type="protein sequence ID" value="GES21464.1"/>
    <property type="molecule type" value="Genomic_DNA"/>
</dbReference>
<protein>
    <submittedName>
        <fullName evidence="4">N-acetyltransferase</fullName>
    </submittedName>
</protein>
<dbReference type="PANTHER" id="PTHR43877:SF2">
    <property type="entry name" value="AMINOALKYLPHOSPHONATE N-ACETYLTRANSFERASE-RELATED"/>
    <property type="match status" value="1"/>
</dbReference>
<comment type="caution">
    <text evidence="4">The sequence shown here is derived from an EMBL/GenBank/DDBJ whole genome shotgun (WGS) entry which is preliminary data.</text>
</comment>
<dbReference type="SUPFAM" id="SSF55729">
    <property type="entry name" value="Acyl-CoA N-acyltransferases (Nat)"/>
    <property type="match status" value="1"/>
</dbReference>
<keyword evidence="2" id="KW-0012">Acyltransferase</keyword>
<dbReference type="PANTHER" id="PTHR43877">
    <property type="entry name" value="AMINOALKYLPHOSPHONATE N-ACETYLTRANSFERASE-RELATED-RELATED"/>
    <property type="match status" value="1"/>
</dbReference>
<reference evidence="4 5" key="1">
    <citation type="submission" date="2019-10" db="EMBL/GenBank/DDBJ databases">
        <title>Whole genome shotgun sequence of Acrocarpospora pleiomorpha NBRC 16267.</title>
        <authorList>
            <person name="Ichikawa N."/>
            <person name="Kimura A."/>
            <person name="Kitahashi Y."/>
            <person name="Komaki H."/>
            <person name="Oguchi A."/>
        </authorList>
    </citation>
    <scope>NUCLEOTIDE SEQUENCE [LARGE SCALE GENOMIC DNA]</scope>
    <source>
        <strain evidence="4 5">NBRC 16267</strain>
    </source>
</reference>
<gene>
    <name evidence="4" type="ORF">Aple_043600</name>
</gene>
<organism evidence="4 5">
    <name type="scientific">Acrocarpospora pleiomorpha</name>
    <dbReference type="NCBI Taxonomy" id="90975"/>
    <lineage>
        <taxon>Bacteria</taxon>
        <taxon>Bacillati</taxon>
        <taxon>Actinomycetota</taxon>
        <taxon>Actinomycetes</taxon>
        <taxon>Streptosporangiales</taxon>
        <taxon>Streptosporangiaceae</taxon>
        <taxon>Acrocarpospora</taxon>
    </lineage>
</organism>
<accession>A0A5M3XJM6</accession>
<evidence type="ECO:0000313" key="4">
    <source>
        <dbReference type="EMBL" id="GES21464.1"/>
    </source>
</evidence>
<dbReference type="PROSITE" id="PS51186">
    <property type="entry name" value="GNAT"/>
    <property type="match status" value="1"/>
</dbReference>
<dbReference type="CDD" id="cd04301">
    <property type="entry name" value="NAT_SF"/>
    <property type="match status" value="1"/>
</dbReference>
<dbReference type="Pfam" id="PF00583">
    <property type="entry name" value="Acetyltransf_1"/>
    <property type="match status" value="1"/>
</dbReference>
<keyword evidence="1 4" id="KW-0808">Transferase</keyword>
<dbReference type="Proteomes" id="UP000377595">
    <property type="component" value="Unassembled WGS sequence"/>
</dbReference>
<evidence type="ECO:0000313" key="5">
    <source>
        <dbReference type="Proteomes" id="UP000377595"/>
    </source>
</evidence>
<dbReference type="GO" id="GO:0016747">
    <property type="term" value="F:acyltransferase activity, transferring groups other than amino-acyl groups"/>
    <property type="evidence" value="ECO:0007669"/>
    <property type="project" value="InterPro"/>
</dbReference>
<dbReference type="InterPro" id="IPR000182">
    <property type="entry name" value="GNAT_dom"/>
</dbReference>
<dbReference type="InterPro" id="IPR050832">
    <property type="entry name" value="Bact_Acetyltransf"/>
</dbReference>
<name>A0A5M3XJM6_9ACTN</name>
<dbReference type="Gene3D" id="3.40.630.30">
    <property type="match status" value="1"/>
</dbReference>
<evidence type="ECO:0000256" key="1">
    <source>
        <dbReference type="ARBA" id="ARBA00022679"/>
    </source>
</evidence>